<dbReference type="InterPro" id="IPR029787">
    <property type="entry name" value="Nucleotide_cyclase"/>
</dbReference>
<proteinExistence type="predicted"/>
<dbReference type="CDD" id="cd01948">
    <property type="entry name" value="EAL"/>
    <property type="match status" value="1"/>
</dbReference>
<feature type="domain" description="EAL" evidence="2">
    <location>
        <begin position="435"/>
        <end position="688"/>
    </location>
</feature>
<evidence type="ECO:0000313" key="5">
    <source>
        <dbReference type="Proteomes" id="UP001237595"/>
    </source>
</evidence>
<feature type="domain" description="GGDEF" evidence="3">
    <location>
        <begin position="294"/>
        <end position="426"/>
    </location>
</feature>
<keyword evidence="5" id="KW-1185">Reference proteome</keyword>
<dbReference type="InterPro" id="IPR043128">
    <property type="entry name" value="Rev_trsase/Diguanyl_cyclase"/>
</dbReference>
<protein>
    <submittedName>
        <fullName evidence="4">EAL domain-containing protein</fullName>
    </submittedName>
</protein>
<evidence type="ECO:0000259" key="3">
    <source>
        <dbReference type="PROSITE" id="PS50887"/>
    </source>
</evidence>
<dbReference type="PANTHER" id="PTHR44757:SF2">
    <property type="entry name" value="BIOFILM ARCHITECTURE MAINTENANCE PROTEIN MBAA"/>
    <property type="match status" value="1"/>
</dbReference>
<feature type="domain" description="PAC" evidence="1">
    <location>
        <begin position="215"/>
        <end position="265"/>
    </location>
</feature>
<dbReference type="SMART" id="SM00052">
    <property type="entry name" value="EAL"/>
    <property type="match status" value="1"/>
</dbReference>
<dbReference type="NCBIfam" id="TIGR00254">
    <property type="entry name" value="GGDEF"/>
    <property type="match status" value="1"/>
</dbReference>
<dbReference type="CDD" id="cd01949">
    <property type="entry name" value="GGDEF"/>
    <property type="match status" value="1"/>
</dbReference>
<dbReference type="Pfam" id="PF00990">
    <property type="entry name" value="GGDEF"/>
    <property type="match status" value="1"/>
</dbReference>
<dbReference type="RefSeq" id="WP_281456508.1">
    <property type="nucleotide sequence ID" value="NZ_JASAOF010000009.1"/>
</dbReference>
<gene>
    <name evidence="4" type="ORF">QFW96_16335</name>
</gene>
<dbReference type="EMBL" id="JASAOF010000009">
    <property type="protein sequence ID" value="MDI2030198.1"/>
    <property type="molecule type" value="Genomic_DNA"/>
</dbReference>
<dbReference type="Gene3D" id="3.20.20.450">
    <property type="entry name" value="EAL domain"/>
    <property type="match status" value="1"/>
</dbReference>
<evidence type="ECO:0000259" key="1">
    <source>
        <dbReference type="PROSITE" id="PS50113"/>
    </source>
</evidence>
<dbReference type="Pfam" id="PF00563">
    <property type="entry name" value="EAL"/>
    <property type="match status" value="1"/>
</dbReference>
<dbReference type="Gene3D" id="3.30.70.270">
    <property type="match status" value="1"/>
</dbReference>
<dbReference type="InterPro" id="IPR035919">
    <property type="entry name" value="EAL_sf"/>
</dbReference>
<dbReference type="NCBIfam" id="TIGR00229">
    <property type="entry name" value="sensory_box"/>
    <property type="match status" value="1"/>
</dbReference>
<evidence type="ECO:0000259" key="2">
    <source>
        <dbReference type="PROSITE" id="PS50883"/>
    </source>
</evidence>
<dbReference type="PANTHER" id="PTHR44757">
    <property type="entry name" value="DIGUANYLATE CYCLASE DGCP"/>
    <property type="match status" value="1"/>
</dbReference>
<name>A0ABT6PQA8_9PSEU</name>
<accession>A0ABT6PQA8</accession>
<dbReference type="PROSITE" id="PS50883">
    <property type="entry name" value="EAL"/>
    <property type="match status" value="1"/>
</dbReference>
<dbReference type="Gene3D" id="3.30.450.20">
    <property type="entry name" value="PAS domain"/>
    <property type="match status" value="1"/>
</dbReference>
<dbReference type="SUPFAM" id="SSF141868">
    <property type="entry name" value="EAL domain-like"/>
    <property type="match status" value="1"/>
</dbReference>
<dbReference type="CDD" id="cd00130">
    <property type="entry name" value="PAS"/>
    <property type="match status" value="1"/>
</dbReference>
<evidence type="ECO:0000313" key="4">
    <source>
        <dbReference type="EMBL" id="MDI2030198.1"/>
    </source>
</evidence>
<dbReference type="Proteomes" id="UP001237595">
    <property type="component" value="Unassembled WGS sequence"/>
</dbReference>
<dbReference type="InterPro" id="IPR001633">
    <property type="entry name" value="EAL_dom"/>
</dbReference>
<sequence>MSREQEAGDRGVVMSGSRMDRAVLDLTLAIHGAVAWRYRFADDTLTCSGDGLDRLLGMPGAGVESLQARLRELLEPVIVSAATTSVWRDLELEQPLEDQHGVARRLHVRARPVGQGRSTELVGIATDARACGEEARQLAILADRYRLLAELSPDAICVHQDGLLTYVNPATVRLVRAESDEQLLGHPISEFVAEPSLRDLRQRVARLTEPGMASESTEVRLRCMDGDTVLIESVSVRTEWNGHPAFQVLMHDITAQRRAEHALREQATHDDLTGLLNRRGMNEILTWLTSGESKQLGLVFCDIDNFKRINDSLGHEAGDELLIALARQLSASVPQECTVGRLSGDEFLVITADLDAVGGLQALTRRISEALRIMVPIRDQMVSVSASTGGALLTGSMTGQDLLRYADVAMFHAKSRGPGRISLADSRIISAAEGQLQLEGELRHAIRSDALTLHYQPIVDGDGTTVVGEALLRWSHPERGLLDPGTILAAAEQGDLMRELDQWVLRTALADAARWPSCNDTPPAVAVNLGGLLPGDPDFLDAVTEIIANSGVPFDRVVLEVVETALVDLSPQTHQAMSDLADLGVRFALDDFGTGYSTLSRLKELPVHILKLDRTFVTKIDTDQVDHAIARAVVTMTHAMDRICVAEGVETHEQLQVLRSLEVDQYQGYLVAHPQPAAAFRARLATRP</sequence>
<dbReference type="InterPro" id="IPR000700">
    <property type="entry name" value="PAS-assoc_C"/>
</dbReference>
<dbReference type="PROSITE" id="PS50113">
    <property type="entry name" value="PAC"/>
    <property type="match status" value="1"/>
</dbReference>
<dbReference type="SUPFAM" id="SSF55785">
    <property type="entry name" value="PYP-like sensor domain (PAS domain)"/>
    <property type="match status" value="1"/>
</dbReference>
<reference evidence="4 5" key="1">
    <citation type="submission" date="2023-04" db="EMBL/GenBank/DDBJ databases">
        <title>Draft genome sequence of Saccharopolyspora sp. TS4A08 isolated from sweet potato rhizospheric soil.</title>
        <authorList>
            <person name="Suksaard P."/>
            <person name="Duangmal K."/>
        </authorList>
    </citation>
    <scope>NUCLEOTIDE SEQUENCE [LARGE SCALE GENOMIC DNA]</scope>
    <source>
        <strain evidence="4 5">TS4A08</strain>
    </source>
</reference>
<dbReference type="InterPro" id="IPR000014">
    <property type="entry name" value="PAS"/>
</dbReference>
<dbReference type="InterPro" id="IPR052155">
    <property type="entry name" value="Biofilm_reg_signaling"/>
</dbReference>
<organism evidence="4 5">
    <name type="scientific">Saccharopolyspora ipomoeae</name>
    <dbReference type="NCBI Taxonomy" id="3042027"/>
    <lineage>
        <taxon>Bacteria</taxon>
        <taxon>Bacillati</taxon>
        <taxon>Actinomycetota</taxon>
        <taxon>Actinomycetes</taxon>
        <taxon>Pseudonocardiales</taxon>
        <taxon>Pseudonocardiaceae</taxon>
        <taxon>Saccharopolyspora</taxon>
    </lineage>
</organism>
<dbReference type="Pfam" id="PF00989">
    <property type="entry name" value="PAS"/>
    <property type="match status" value="1"/>
</dbReference>
<dbReference type="InterPro" id="IPR000160">
    <property type="entry name" value="GGDEF_dom"/>
</dbReference>
<dbReference type="SUPFAM" id="SSF55073">
    <property type="entry name" value="Nucleotide cyclase"/>
    <property type="match status" value="1"/>
</dbReference>
<comment type="caution">
    <text evidence="4">The sequence shown here is derived from an EMBL/GenBank/DDBJ whole genome shotgun (WGS) entry which is preliminary data.</text>
</comment>
<dbReference type="PROSITE" id="PS50887">
    <property type="entry name" value="GGDEF"/>
    <property type="match status" value="1"/>
</dbReference>
<dbReference type="SMART" id="SM00267">
    <property type="entry name" value="GGDEF"/>
    <property type="match status" value="1"/>
</dbReference>
<dbReference type="SMART" id="SM00091">
    <property type="entry name" value="PAS"/>
    <property type="match status" value="1"/>
</dbReference>
<dbReference type="InterPro" id="IPR035965">
    <property type="entry name" value="PAS-like_dom_sf"/>
</dbReference>
<dbReference type="InterPro" id="IPR013767">
    <property type="entry name" value="PAS_fold"/>
</dbReference>